<sequence length="76" mass="8657">MLHNIRRALYYIMLPPSPASSTPCLVHSVMTTPPSSLNTVSRSLCDDHRNEDQDQLLLLQRGTEPPPICDRFCCRF</sequence>
<dbReference type="Proteomes" id="UP001283361">
    <property type="component" value="Unassembled WGS sequence"/>
</dbReference>
<name>A0AAE0YBR4_9GAST</name>
<comment type="caution">
    <text evidence="1">The sequence shown here is derived from an EMBL/GenBank/DDBJ whole genome shotgun (WGS) entry which is preliminary data.</text>
</comment>
<proteinExistence type="predicted"/>
<organism evidence="1 2">
    <name type="scientific">Elysia crispata</name>
    <name type="common">lettuce slug</name>
    <dbReference type="NCBI Taxonomy" id="231223"/>
    <lineage>
        <taxon>Eukaryota</taxon>
        <taxon>Metazoa</taxon>
        <taxon>Spiralia</taxon>
        <taxon>Lophotrochozoa</taxon>
        <taxon>Mollusca</taxon>
        <taxon>Gastropoda</taxon>
        <taxon>Heterobranchia</taxon>
        <taxon>Euthyneura</taxon>
        <taxon>Panpulmonata</taxon>
        <taxon>Sacoglossa</taxon>
        <taxon>Placobranchoidea</taxon>
        <taxon>Plakobranchidae</taxon>
        <taxon>Elysia</taxon>
    </lineage>
</organism>
<evidence type="ECO:0000313" key="1">
    <source>
        <dbReference type="EMBL" id="KAK3739634.1"/>
    </source>
</evidence>
<reference evidence="1" key="1">
    <citation type="journal article" date="2023" name="G3 (Bethesda)">
        <title>A reference genome for the long-term kleptoplast-retaining sea slug Elysia crispata morphotype clarki.</title>
        <authorList>
            <person name="Eastman K.E."/>
            <person name="Pendleton A.L."/>
            <person name="Shaikh M.A."/>
            <person name="Suttiyut T."/>
            <person name="Ogas R."/>
            <person name="Tomko P."/>
            <person name="Gavelis G."/>
            <person name="Widhalm J.R."/>
            <person name="Wisecaver J.H."/>
        </authorList>
    </citation>
    <scope>NUCLEOTIDE SEQUENCE</scope>
    <source>
        <strain evidence="1">ECLA1</strain>
    </source>
</reference>
<dbReference type="EMBL" id="JAWDGP010006510">
    <property type="protein sequence ID" value="KAK3739634.1"/>
    <property type="molecule type" value="Genomic_DNA"/>
</dbReference>
<gene>
    <name evidence="1" type="ORF">RRG08_008242</name>
</gene>
<keyword evidence="2" id="KW-1185">Reference proteome</keyword>
<evidence type="ECO:0000313" key="2">
    <source>
        <dbReference type="Proteomes" id="UP001283361"/>
    </source>
</evidence>
<protein>
    <submittedName>
        <fullName evidence="1">Uncharacterized protein</fullName>
    </submittedName>
</protein>
<dbReference type="AlphaFoldDB" id="A0AAE0YBR4"/>
<accession>A0AAE0YBR4</accession>